<dbReference type="EMBL" id="AYKH01000007">
    <property type="protein sequence ID" value="ROO28859.1"/>
    <property type="molecule type" value="Genomic_DNA"/>
</dbReference>
<evidence type="ECO:0000256" key="2">
    <source>
        <dbReference type="ARBA" id="ARBA00022771"/>
    </source>
</evidence>
<name>A0A423PTD2_9GAMM</name>
<feature type="zinc finger region" description="dksA C4-type" evidence="4">
    <location>
        <begin position="40"/>
        <end position="64"/>
    </location>
</feature>
<proteinExistence type="predicted"/>
<accession>A0A423PTD2</accession>
<evidence type="ECO:0000256" key="5">
    <source>
        <dbReference type="SAM" id="MobiDB-lite"/>
    </source>
</evidence>
<dbReference type="PANTHER" id="PTHR38777">
    <property type="entry name" value="FELS-2 PROPHAGE PROTEIN"/>
    <property type="match status" value="1"/>
</dbReference>
<dbReference type="InterPro" id="IPR020458">
    <property type="entry name" value="Znf_DskA_TraR_CS"/>
</dbReference>
<dbReference type="PROSITE" id="PS01102">
    <property type="entry name" value="ZF_DKSA_1"/>
    <property type="match status" value="1"/>
</dbReference>
<dbReference type="NCBIfam" id="NF008243">
    <property type="entry name" value="PRK11019.1"/>
    <property type="match status" value="1"/>
</dbReference>
<dbReference type="InterPro" id="IPR000962">
    <property type="entry name" value="Znf_DskA_TraR"/>
</dbReference>
<dbReference type="AlphaFoldDB" id="A0A423PTD2"/>
<dbReference type="SUPFAM" id="SSF57716">
    <property type="entry name" value="Glucocorticoid receptor-like (DNA-binding domain)"/>
    <property type="match status" value="1"/>
</dbReference>
<evidence type="ECO:0000313" key="7">
    <source>
        <dbReference type="EMBL" id="ROO28859.1"/>
    </source>
</evidence>
<sequence length="89" mass="9613">MATGWAREGAVQEQIDSTVAEGVELARSRLGQTGESLSECEECGDAIPERRREAIPGVRLCVACQEAADAESRDSSGFNRRASKDSQLR</sequence>
<dbReference type="InterPro" id="IPR020460">
    <property type="entry name" value="Znf_C4-type_bac"/>
</dbReference>
<keyword evidence="2" id="KW-0863">Zinc-finger</keyword>
<dbReference type="PANTHER" id="PTHR38777:SF1">
    <property type="entry name" value="DNAK SUPPRESSOR PROTEIN"/>
    <property type="match status" value="1"/>
</dbReference>
<dbReference type="Proteomes" id="UP000283993">
    <property type="component" value="Unassembled WGS sequence"/>
</dbReference>
<gene>
    <name evidence="7" type="ORF">SAOR_05015</name>
</gene>
<dbReference type="PROSITE" id="PS51128">
    <property type="entry name" value="ZF_DKSA_2"/>
    <property type="match status" value="1"/>
</dbReference>
<comment type="caution">
    <text evidence="7">The sequence shown here is derived from an EMBL/GenBank/DDBJ whole genome shotgun (WGS) entry which is preliminary data.</text>
</comment>
<dbReference type="PRINTS" id="PR00618">
    <property type="entry name" value="DKSAZNFINGER"/>
</dbReference>
<keyword evidence="1" id="KW-0479">Metal-binding</keyword>
<dbReference type="GO" id="GO:0008270">
    <property type="term" value="F:zinc ion binding"/>
    <property type="evidence" value="ECO:0007669"/>
    <property type="project" value="UniProtKB-KW"/>
</dbReference>
<evidence type="ECO:0000256" key="1">
    <source>
        <dbReference type="ARBA" id="ARBA00022723"/>
    </source>
</evidence>
<organism evidence="7 8">
    <name type="scientific">Salinisphaera orenii MK-B5</name>
    <dbReference type="NCBI Taxonomy" id="856730"/>
    <lineage>
        <taxon>Bacteria</taxon>
        <taxon>Pseudomonadati</taxon>
        <taxon>Pseudomonadota</taxon>
        <taxon>Gammaproteobacteria</taxon>
        <taxon>Salinisphaerales</taxon>
        <taxon>Salinisphaeraceae</taxon>
        <taxon>Salinisphaera</taxon>
    </lineage>
</organism>
<feature type="region of interest" description="Disordered" evidence="5">
    <location>
        <begin position="67"/>
        <end position="89"/>
    </location>
</feature>
<protein>
    <recommendedName>
        <fullName evidence="6">Zinc finger DksA/TraR C4-type domain-containing protein</fullName>
    </recommendedName>
</protein>
<dbReference type="Pfam" id="PF01258">
    <property type="entry name" value="zf-dskA_traR"/>
    <property type="match status" value="1"/>
</dbReference>
<dbReference type="Gene3D" id="1.20.120.910">
    <property type="entry name" value="DksA, coiled-coil domain"/>
    <property type="match status" value="1"/>
</dbReference>
<feature type="domain" description="Zinc finger DksA/TraR C4-type" evidence="6">
    <location>
        <begin position="38"/>
        <end position="68"/>
    </location>
</feature>
<evidence type="ECO:0000259" key="6">
    <source>
        <dbReference type="Pfam" id="PF01258"/>
    </source>
</evidence>
<evidence type="ECO:0000313" key="8">
    <source>
        <dbReference type="Proteomes" id="UP000283993"/>
    </source>
</evidence>
<evidence type="ECO:0000256" key="3">
    <source>
        <dbReference type="ARBA" id="ARBA00022833"/>
    </source>
</evidence>
<keyword evidence="8" id="KW-1185">Reference proteome</keyword>
<dbReference type="GO" id="GO:1900378">
    <property type="term" value="P:positive regulation of secondary metabolite biosynthetic process"/>
    <property type="evidence" value="ECO:0007669"/>
    <property type="project" value="TreeGrafter"/>
</dbReference>
<reference evidence="7 8" key="1">
    <citation type="submission" date="2013-10" db="EMBL/GenBank/DDBJ databases">
        <title>Salinisphaera orenii MK-B5 Genome Sequencing.</title>
        <authorList>
            <person name="Lai Q."/>
            <person name="Li C."/>
            <person name="Shao Z."/>
        </authorList>
    </citation>
    <scope>NUCLEOTIDE SEQUENCE [LARGE SCALE GENOMIC DNA]</scope>
    <source>
        <strain evidence="7 8">MK-B5</strain>
    </source>
</reference>
<dbReference type="RefSeq" id="WP_123630476.1">
    <property type="nucleotide sequence ID" value="NZ_AYKH01000007.1"/>
</dbReference>
<evidence type="ECO:0000256" key="4">
    <source>
        <dbReference type="PROSITE-ProRule" id="PRU00510"/>
    </source>
</evidence>
<keyword evidence="3" id="KW-0862">Zinc</keyword>